<organism evidence="1 2">
    <name type="scientific">Tagetes erecta</name>
    <name type="common">African marigold</name>
    <dbReference type="NCBI Taxonomy" id="13708"/>
    <lineage>
        <taxon>Eukaryota</taxon>
        <taxon>Viridiplantae</taxon>
        <taxon>Streptophyta</taxon>
        <taxon>Embryophyta</taxon>
        <taxon>Tracheophyta</taxon>
        <taxon>Spermatophyta</taxon>
        <taxon>Magnoliopsida</taxon>
        <taxon>eudicotyledons</taxon>
        <taxon>Gunneridae</taxon>
        <taxon>Pentapetalae</taxon>
        <taxon>asterids</taxon>
        <taxon>campanulids</taxon>
        <taxon>Asterales</taxon>
        <taxon>Asteraceae</taxon>
        <taxon>Asteroideae</taxon>
        <taxon>Heliantheae alliance</taxon>
        <taxon>Tageteae</taxon>
        <taxon>Tagetes</taxon>
    </lineage>
</organism>
<dbReference type="Proteomes" id="UP001229421">
    <property type="component" value="Unassembled WGS sequence"/>
</dbReference>
<reference evidence="1" key="1">
    <citation type="journal article" date="2023" name="bioRxiv">
        <title>Improved chromosome-level genome assembly for marigold (Tagetes erecta).</title>
        <authorList>
            <person name="Jiang F."/>
            <person name="Yuan L."/>
            <person name="Wang S."/>
            <person name="Wang H."/>
            <person name="Xu D."/>
            <person name="Wang A."/>
            <person name="Fan W."/>
        </authorList>
    </citation>
    <scope>NUCLEOTIDE SEQUENCE</scope>
    <source>
        <strain evidence="1">WSJ</strain>
        <tissue evidence="1">Leaf</tissue>
    </source>
</reference>
<name>A0AAD8K6T0_TARER</name>
<evidence type="ECO:0000313" key="2">
    <source>
        <dbReference type="Proteomes" id="UP001229421"/>
    </source>
</evidence>
<comment type="caution">
    <text evidence="1">The sequence shown here is derived from an EMBL/GenBank/DDBJ whole genome shotgun (WGS) entry which is preliminary data.</text>
</comment>
<dbReference type="AlphaFoldDB" id="A0AAD8K6T0"/>
<keyword evidence="2" id="KW-1185">Reference proteome</keyword>
<protein>
    <submittedName>
        <fullName evidence="1">Uncharacterized protein</fullName>
    </submittedName>
</protein>
<sequence>MLCKLSSGFTLSSFLAIYDLEPALKTVTYNWWSGCKRVNPIHELIGTTWHEDKDLISKIGSLVHSPTCFFPQIISYHSSRVFQGF</sequence>
<accession>A0AAD8K6T0</accession>
<proteinExistence type="predicted"/>
<dbReference type="EMBL" id="JAUHHV010000007">
    <property type="protein sequence ID" value="KAK1417262.1"/>
    <property type="molecule type" value="Genomic_DNA"/>
</dbReference>
<gene>
    <name evidence="1" type="ORF">QVD17_26387</name>
</gene>
<evidence type="ECO:0000313" key="1">
    <source>
        <dbReference type="EMBL" id="KAK1417262.1"/>
    </source>
</evidence>